<dbReference type="OrthoDB" id="9786280at2"/>
<sequence length="413" mass="43881">MKTRFAVSLLCCAAVLAGCNAAMKGTSALRAGNYAEAIADFQAQAAADPANWQARELLGYAYLKSGDAARAIPELERALAQEPKASMCHVYLGWAYVKLDQQDKALAAWRAFNDPGKPLVAQEVGRLITLVEIEQSKKLARKALAAEGQRSLAAAKDNSYAVFNFAIAGSGQELVPLQKALTAMTISDLAQIKGISVVERARMQALLDELALGATGAVDPATAPRAGRMLGAERLVVGSMNDASGKLGLASSVASTRQGDVVGSFGLSEAKEKFFELQKQVLARIVEVNKIQLDPEQGRTLLRSYHTRSFEATVAYGQGLDALDKQDWLAAQEHFARAAKLDSSFMLARLARDHVPVGVTITIGQQSSGDVVGQRIEAASAAQGVLPTSTTHPVVTPATPTYTPPPVIRRHGC</sequence>
<dbReference type="Proteomes" id="UP000198324">
    <property type="component" value="Unassembled WGS sequence"/>
</dbReference>
<feature type="repeat" description="TPR" evidence="1">
    <location>
        <begin position="52"/>
        <end position="85"/>
    </location>
</feature>
<dbReference type="InterPro" id="IPR005534">
    <property type="entry name" value="Curli_assmbl/transp-comp_CsgG"/>
</dbReference>
<dbReference type="EMBL" id="FZOC01000009">
    <property type="protein sequence ID" value="SNS23198.1"/>
    <property type="molecule type" value="Genomic_DNA"/>
</dbReference>
<keyword evidence="1" id="KW-0802">TPR repeat</keyword>
<dbReference type="GO" id="GO:0030288">
    <property type="term" value="C:outer membrane-bounded periplasmic space"/>
    <property type="evidence" value="ECO:0007669"/>
    <property type="project" value="InterPro"/>
</dbReference>
<dbReference type="Gene3D" id="1.25.40.10">
    <property type="entry name" value="Tetratricopeptide repeat domain"/>
    <property type="match status" value="1"/>
</dbReference>
<feature type="signal peptide" evidence="2">
    <location>
        <begin position="1"/>
        <end position="21"/>
    </location>
</feature>
<dbReference type="Gene3D" id="3.40.50.10610">
    <property type="entry name" value="ABC-type transport auxiliary lipoprotein component"/>
    <property type="match status" value="1"/>
</dbReference>
<dbReference type="RefSeq" id="WP_089275451.1">
    <property type="nucleotide sequence ID" value="NZ_FZOC01000009.1"/>
</dbReference>
<dbReference type="Pfam" id="PF03783">
    <property type="entry name" value="CsgG"/>
    <property type="match status" value="1"/>
</dbReference>
<dbReference type="InterPro" id="IPR019734">
    <property type="entry name" value="TPR_rpt"/>
</dbReference>
<evidence type="ECO:0000256" key="1">
    <source>
        <dbReference type="PROSITE-ProRule" id="PRU00339"/>
    </source>
</evidence>
<evidence type="ECO:0000313" key="3">
    <source>
        <dbReference type="EMBL" id="SNS23198.1"/>
    </source>
</evidence>
<keyword evidence="4" id="KW-1185">Reference proteome</keyword>
<dbReference type="Pfam" id="PF13432">
    <property type="entry name" value="TPR_16"/>
    <property type="match status" value="1"/>
</dbReference>
<evidence type="ECO:0000256" key="2">
    <source>
        <dbReference type="SAM" id="SignalP"/>
    </source>
</evidence>
<evidence type="ECO:0000313" key="4">
    <source>
        <dbReference type="Proteomes" id="UP000198324"/>
    </source>
</evidence>
<gene>
    <name evidence="3" type="ORF">SAMN04488503_3267</name>
</gene>
<reference evidence="3 4" key="1">
    <citation type="submission" date="2017-06" db="EMBL/GenBank/DDBJ databases">
        <authorList>
            <person name="Kim H.J."/>
            <person name="Triplett B.A."/>
        </authorList>
    </citation>
    <scope>NUCLEOTIDE SEQUENCE [LARGE SCALE GENOMIC DNA]</scope>
    <source>
        <strain evidence="3 4">DSM 13116</strain>
    </source>
</reference>
<feature type="chain" id="PRO_5013303182" evidence="2">
    <location>
        <begin position="22"/>
        <end position="413"/>
    </location>
</feature>
<name>A0A239CTV1_9BACT</name>
<dbReference type="PROSITE" id="PS50005">
    <property type="entry name" value="TPR"/>
    <property type="match status" value="1"/>
</dbReference>
<accession>A0A239CTV1</accession>
<keyword evidence="2" id="KW-0732">Signal</keyword>
<dbReference type="SUPFAM" id="SSF48452">
    <property type="entry name" value="TPR-like"/>
    <property type="match status" value="1"/>
</dbReference>
<protein>
    <submittedName>
        <fullName evidence="3">Curli production assembly/transport component CsgG</fullName>
    </submittedName>
</protein>
<dbReference type="InterPro" id="IPR011990">
    <property type="entry name" value="TPR-like_helical_dom_sf"/>
</dbReference>
<organism evidence="3 4">
    <name type="scientific">Humidesulfovibrio mexicanus</name>
    <dbReference type="NCBI Taxonomy" id="147047"/>
    <lineage>
        <taxon>Bacteria</taxon>
        <taxon>Pseudomonadati</taxon>
        <taxon>Thermodesulfobacteriota</taxon>
        <taxon>Desulfovibrionia</taxon>
        <taxon>Desulfovibrionales</taxon>
        <taxon>Desulfovibrionaceae</taxon>
        <taxon>Humidesulfovibrio</taxon>
    </lineage>
</organism>
<proteinExistence type="predicted"/>
<dbReference type="PROSITE" id="PS51257">
    <property type="entry name" value="PROKAR_LIPOPROTEIN"/>
    <property type="match status" value="1"/>
</dbReference>
<dbReference type="AlphaFoldDB" id="A0A239CTV1"/>